<gene>
    <name evidence="4" type="primary">P3a</name>
</gene>
<dbReference type="EMBL" id="LC434063">
    <property type="protein sequence ID" value="BBH43038.1"/>
    <property type="molecule type" value="Genomic_RNA"/>
</dbReference>
<keyword evidence="1" id="KW-1133">Transmembrane helix</keyword>
<sequence length="45" mass="4977">MDYKFLAGTATGFILAIPICVIGLYYVYLKISSNIQSIVNEYGRG</sequence>
<name>A0A3G9JX23_9VIRU</name>
<feature type="transmembrane region" description="Helical" evidence="1">
    <location>
        <begin position="6"/>
        <end position="28"/>
    </location>
</feature>
<dbReference type="EMBL" id="LC434061">
    <property type="protein sequence ID" value="BBH43024.1"/>
    <property type="molecule type" value="Genomic_RNA"/>
</dbReference>
<keyword evidence="1" id="KW-0472">Membrane</keyword>
<dbReference type="KEGG" id="vg:26408719"/>
<dbReference type="EMBL" id="LC434062">
    <property type="protein sequence ID" value="BBH43031.1"/>
    <property type="molecule type" value="Genomic_RNA"/>
</dbReference>
<reference evidence="4" key="1">
    <citation type="journal article" date="2020" name="Plant Pathol.">
        <title>Biological and genetic characterization of carrot red leaf virus and its associated virus/RNA isolated from carrots in Hokkaido, Japan.</title>
        <authorList>
            <person name="Yoshida N."/>
        </authorList>
    </citation>
    <scope>NUCLEOTIDE SEQUENCE</scope>
    <source>
        <strain evidence="3">HK</strain>
        <strain evidence="5">KT2</strain>
        <strain evidence="4">SH</strain>
        <strain evidence="2">SN</strain>
    </source>
</reference>
<protein>
    <submittedName>
        <fullName evidence="4">P3a protein</fullName>
    </submittedName>
</protein>
<evidence type="ECO:0000313" key="2">
    <source>
        <dbReference type="EMBL" id="BBH43024.1"/>
    </source>
</evidence>
<proteinExistence type="predicted"/>
<accession>A0A3G9JX23</accession>
<evidence type="ECO:0000313" key="5">
    <source>
        <dbReference type="EMBL" id="BBH43045.1"/>
    </source>
</evidence>
<evidence type="ECO:0000313" key="4">
    <source>
        <dbReference type="EMBL" id="BBH43038.1"/>
    </source>
</evidence>
<dbReference type="EMBL" id="LC434064">
    <property type="protein sequence ID" value="BBH43045.1"/>
    <property type="molecule type" value="Genomic_RNA"/>
</dbReference>
<evidence type="ECO:0000256" key="1">
    <source>
        <dbReference type="SAM" id="Phobius"/>
    </source>
</evidence>
<evidence type="ECO:0000313" key="3">
    <source>
        <dbReference type="EMBL" id="BBH43031.1"/>
    </source>
</evidence>
<keyword evidence="1" id="KW-0812">Transmembrane</keyword>
<dbReference type="OrthoDB" id="27834at10239"/>
<organism evidence="4">
    <name type="scientific">Carrot red leaf virus</name>
    <dbReference type="NCBI Taxonomy" id="66200"/>
    <lineage>
        <taxon>Viruses</taxon>
        <taxon>Riboviria</taxon>
        <taxon>Orthornavirae</taxon>
        <taxon>Pisuviricota</taxon>
        <taxon>Pisoniviricetes</taxon>
        <taxon>Sobelivirales</taxon>
        <taxon>Solemoviridae</taxon>
        <taxon>Polerovirus</taxon>
        <taxon>Polerovirus CTRLV</taxon>
    </lineage>
</organism>